<dbReference type="InterPro" id="IPR036397">
    <property type="entry name" value="RNaseH_sf"/>
</dbReference>
<proteinExistence type="predicted"/>
<dbReference type="Gene3D" id="3.30.420.10">
    <property type="entry name" value="Ribonuclease H-like superfamily/Ribonuclease H"/>
    <property type="match status" value="1"/>
</dbReference>
<evidence type="ECO:0000313" key="1">
    <source>
        <dbReference type="EMBL" id="KAG7163173.1"/>
    </source>
</evidence>
<keyword evidence="2" id="KW-1185">Reference proteome</keyword>
<accession>A0A8J5JVT8</accession>
<protein>
    <recommendedName>
        <fullName evidence="3">Peptidase aspartic putative domain-containing protein</fullName>
    </recommendedName>
</protein>
<comment type="caution">
    <text evidence="1">The sequence shown here is derived from an EMBL/GenBank/DDBJ whole genome shotgun (WGS) entry which is preliminary data.</text>
</comment>
<gene>
    <name evidence="1" type="ORF">Hamer_G002249</name>
</gene>
<evidence type="ECO:0008006" key="3">
    <source>
        <dbReference type="Google" id="ProtNLM"/>
    </source>
</evidence>
<dbReference type="GO" id="GO:0003676">
    <property type="term" value="F:nucleic acid binding"/>
    <property type="evidence" value="ECO:0007669"/>
    <property type="project" value="InterPro"/>
</dbReference>
<name>A0A8J5JVT8_HOMAM</name>
<dbReference type="Proteomes" id="UP000747542">
    <property type="component" value="Unassembled WGS sequence"/>
</dbReference>
<sequence length="151" mass="17540">MALLDTGSDRSYCAKRLVERLRMRGKPTSLFINTLTQGEQCNTTEADLEVRGINTQRAKCPISLPKRKPYHYLIHTLLHSSKYRSPIHMNNVEKDWFTQQPEIEILNWPSKGCDMNSIKNLWTMMCREWDVDDEVSCGVPLRERPGRCGNQ</sequence>
<dbReference type="AlphaFoldDB" id="A0A8J5JVT8"/>
<organism evidence="1 2">
    <name type="scientific">Homarus americanus</name>
    <name type="common">American lobster</name>
    <dbReference type="NCBI Taxonomy" id="6706"/>
    <lineage>
        <taxon>Eukaryota</taxon>
        <taxon>Metazoa</taxon>
        <taxon>Ecdysozoa</taxon>
        <taxon>Arthropoda</taxon>
        <taxon>Crustacea</taxon>
        <taxon>Multicrustacea</taxon>
        <taxon>Malacostraca</taxon>
        <taxon>Eumalacostraca</taxon>
        <taxon>Eucarida</taxon>
        <taxon>Decapoda</taxon>
        <taxon>Pleocyemata</taxon>
        <taxon>Astacidea</taxon>
        <taxon>Nephropoidea</taxon>
        <taxon>Nephropidae</taxon>
        <taxon>Homarus</taxon>
    </lineage>
</organism>
<evidence type="ECO:0000313" key="2">
    <source>
        <dbReference type="Proteomes" id="UP000747542"/>
    </source>
</evidence>
<reference evidence="1" key="1">
    <citation type="journal article" date="2021" name="Sci. Adv.">
        <title>The American lobster genome reveals insights on longevity, neural, and immune adaptations.</title>
        <authorList>
            <person name="Polinski J.M."/>
            <person name="Zimin A.V."/>
            <person name="Clark K.F."/>
            <person name="Kohn A.B."/>
            <person name="Sadowski N."/>
            <person name="Timp W."/>
            <person name="Ptitsyn A."/>
            <person name="Khanna P."/>
            <person name="Romanova D.Y."/>
            <person name="Williams P."/>
            <person name="Greenwood S.J."/>
            <person name="Moroz L.L."/>
            <person name="Walt D.R."/>
            <person name="Bodnar A.G."/>
        </authorList>
    </citation>
    <scope>NUCLEOTIDE SEQUENCE</scope>
    <source>
        <strain evidence="1">GMGI-L3</strain>
    </source>
</reference>
<dbReference type="EMBL" id="JAHLQT010026502">
    <property type="protein sequence ID" value="KAG7163173.1"/>
    <property type="molecule type" value="Genomic_DNA"/>
</dbReference>